<keyword evidence="1" id="KW-0808">Transferase</keyword>
<evidence type="ECO:0000313" key="8">
    <source>
        <dbReference type="Proteomes" id="UP000221653"/>
    </source>
</evidence>
<accession>A0A2A9DRJ2</accession>
<dbReference type="Proteomes" id="UP000221653">
    <property type="component" value="Unassembled WGS sequence"/>
</dbReference>
<comment type="caution">
    <text evidence="7">The sequence shown here is derived from an EMBL/GenBank/DDBJ whole genome shotgun (WGS) entry which is preliminary data.</text>
</comment>
<evidence type="ECO:0000256" key="3">
    <source>
        <dbReference type="ARBA" id="ARBA00022777"/>
    </source>
</evidence>
<dbReference type="InterPro" id="IPR036759">
    <property type="entry name" value="TPK_catalytic_sf"/>
</dbReference>
<evidence type="ECO:0000256" key="5">
    <source>
        <dbReference type="SAM" id="Phobius"/>
    </source>
</evidence>
<dbReference type="SUPFAM" id="SSF63999">
    <property type="entry name" value="Thiamin pyrophosphokinase, catalytic domain"/>
    <property type="match status" value="1"/>
</dbReference>
<keyword evidence="3" id="KW-0418">Kinase</keyword>
<dbReference type="GO" id="GO:0009229">
    <property type="term" value="P:thiamine diphosphate biosynthetic process"/>
    <property type="evidence" value="ECO:0007669"/>
    <property type="project" value="InterPro"/>
</dbReference>
<feature type="transmembrane region" description="Helical" evidence="5">
    <location>
        <begin position="348"/>
        <end position="368"/>
    </location>
</feature>
<keyword evidence="4" id="KW-0067">ATP-binding</keyword>
<dbReference type="GO" id="GO:0016301">
    <property type="term" value="F:kinase activity"/>
    <property type="evidence" value="ECO:0007669"/>
    <property type="project" value="UniProtKB-KW"/>
</dbReference>
<evidence type="ECO:0000256" key="4">
    <source>
        <dbReference type="ARBA" id="ARBA00022840"/>
    </source>
</evidence>
<dbReference type="OrthoDB" id="5169996at2"/>
<proteinExistence type="predicted"/>
<evidence type="ECO:0000256" key="2">
    <source>
        <dbReference type="ARBA" id="ARBA00022741"/>
    </source>
</evidence>
<keyword evidence="5" id="KW-1133">Transmembrane helix</keyword>
<keyword evidence="5" id="KW-0472">Membrane</keyword>
<protein>
    <submittedName>
        <fullName evidence="7">Putative membrane-anchored protein</fullName>
    </submittedName>
</protein>
<evidence type="ECO:0000313" key="7">
    <source>
        <dbReference type="EMBL" id="PFG28775.1"/>
    </source>
</evidence>
<dbReference type="GO" id="GO:0005524">
    <property type="term" value="F:ATP binding"/>
    <property type="evidence" value="ECO:0007669"/>
    <property type="project" value="UniProtKB-KW"/>
</dbReference>
<evidence type="ECO:0000259" key="6">
    <source>
        <dbReference type="Pfam" id="PF12555"/>
    </source>
</evidence>
<organism evidence="7 8">
    <name type="scientific">Corynebacterium renale</name>
    <dbReference type="NCBI Taxonomy" id="1724"/>
    <lineage>
        <taxon>Bacteria</taxon>
        <taxon>Bacillati</taxon>
        <taxon>Actinomycetota</taxon>
        <taxon>Actinomycetes</taxon>
        <taxon>Mycobacteriales</taxon>
        <taxon>Corynebacteriaceae</taxon>
        <taxon>Corynebacterium</taxon>
    </lineage>
</organism>
<evidence type="ECO:0000256" key="1">
    <source>
        <dbReference type="ARBA" id="ARBA00022679"/>
    </source>
</evidence>
<gene>
    <name evidence="7" type="ORF">ATK06_1896</name>
</gene>
<keyword evidence="2" id="KW-0547">Nucleotide-binding</keyword>
<name>A0A2A9DRJ2_9CORY</name>
<dbReference type="InterPro" id="IPR022215">
    <property type="entry name" value="SteA-like_C"/>
</dbReference>
<dbReference type="NCBIfam" id="NF040608">
    <property type="entry name" value="division_SteA"/>
    <property type="match status" value="1"/>
</dbReference>
<keyword evidence="8" id="KW-1185">Reference proteome</keyword>
<dbReference type="EMBL" id="PDJF01000001">
    <property type="protein sequence ID" value="PFG28775.1"/>
    <property type="molecule type" value="Genomic_DNA"/>
</dbReference>
<feature type="domain" description="SteA-like C-terminal" evidence="6">
    <location>
        <begin position="335"/>
        <end position="387"/>
    </location>
</feature>
<dbReference type="GO" id="GO:0004788">
    <property type="term" value="F:thiamine diphosphokinase activity"/>
    <property type="evidence" value="ECO:0007669"/>
    <property type="project" value="InterPro"/>
</dbReference>
<keyword evidence="5" id="KW-0812">Transmembrane</keyword>
<dbReference type="InterPro" id="IPR047795">
    <property type="entry name" value="Put_SteA-like"/>
</dbReference>
<dbReference type="Pfam" id="PF12555">
    <property type="entry name" value="SteA-like_C"/>
    <property type="match status" value="1"/>
</dbReference>
<reference evidence="7 8" key="1">
    <citation type="submission" date="2017-10" db="EMBL/GenBank/DDBJ databases">
        <title>Sequencing the genomes of 1000 actinobacteria strains.</title>
        <authorList>
            <person name="Klenk H.-P."/>
        </authorList>
    </citation>
    <scope>NUCLEOTIDE SEQUENCE [LARGE SCALE GENOMIC DNA]</scope>
    <source>
        <strain evidence="7 8">DSM 20688</strain>
    </source>
</reference>
<dbReference type="AlphaFoldDB" id="A0A2A9DRJ2"/>
<dbReference type="STRING" id="1724.GCA_001044175_00542"/>
<sequence length="395" mass="41626">MSLFSRNDDLPGIHGALRDLTTPVSKGVKKFGAGDIAIVDAPDISRLFAQQLIDAHPAAVVNLAQFSSGMIPNFGPQMLLDAGIFLVEGAGAELRSQFKDGKKGRVTDDGTIHIGENAIGAGNVVERDHVENNFVDAQRNLVDHMEAYFGNTIEFVRSEAPLFIDGLGIPDAGVEISGRKVVVVSPGIGHRDELARLKNFITEYEPIIIGVNEGGDTLVEVGYTPHLLVGDPAAMAAETLRSGARVILPADPDGHAVGLERIQDLGVGAMTFPTAINSATDLALLLADYHGAELIVNVGAPMDLNAVFRREADATPSALLARLKAGPKLVDGNSVAALYATASTGVVAWLWAILGILVALAVIVVIAGTSGDGSFVENLINTWNNIALSFQDLFR</sequence>